<evidence type="ECO:0000256" key="8">
    <source>
        <dbReference type="ARBA" id="ARBA00023125"/>
    </source>
</evidence>
<dbReference type="CDD" id="cd04488">
    <property type="entry name" value="RecG_wedge_OBF"/>
    <property type="match status" value="1"/>
</dbReference>
<sequence length="699" mass="76737">MRPEVLFPLFAPARTLPGIGPRVETLVAKLVGAKPGESKVVDLCWHLPTGLVDRRHRPKIAEVRDGEIATMEVQVGLHVPPRLKRLPYRVHVHDETGEMQIIFFNVHGDYLEKALPEGAMRVVSGKVEFYQGQPQMTHPDHIVAPEELSSLPLLEPLYPLTAGVTMKPLQKAIRAALERAPELPEWQDGPWLKARGFAPWRASLIAAHNPQSAADLEPDAPARARLAFDELLANQLALGVVRLRMRRLPGRVVKGDGHLRKKVLAALPFALTGAQTQALAEIEGDMGSDRRMLRLLQGDVGSGKTVVALLAMLNAVEAGFQAAMMAPTEILARQHHASLVPLCEAAGVRLELLSGREKGARRAAILQALATGEIDILVGTHALFQEDVAFRALALAVVDEQHRFGVHQRLQLQSKGGSATDILVMTATPIPRTLTLTAYGDMDVSRLNEKPPGRKPVDTRALPLERLDGVVDGLHRALAADAQVYWVCPLVEESEELDVTAAEERYKHLREVFGDRVGLVHGRMKAAEKDAAMARFQAGETRILVATTVIEVGVNVPSATVMVIEHAERFGLAQLHQLRGRVGRGADKSSCLLLYQIPLGETAAARIKIMRETEDGFRIAEEDLRLRGAGELLGTRQSGLPTFRLADVERQGELLAAAYDDARLILERDPELESERGKALRVLLYLFGRDEAIRYLRSG</sequence>
<comment type="function">
    <text evidence="15">Plays a critical role in recombination and DNA repair. Helps process Holliday junction intermediates to mature products by catalyzing branch migration. Has replication fork regression activity, unwinds stalled or blocked replication forks to make a HJ that can be resolved. Has a DNA unwinding activity characteristic of a DNA helicase with 3'-5' polarity.</text>
</comment>
<evidence type="ECO:0000256" key="5">
    <source>
        <dbReference type="ARBA" id="ARBA00022801"/>
    </source>
</evidence>
<keyword evidence="8" id="KW-0238">DNA-binding</keyword>
<dbReference type="InterPro" id="IPR011545">
    <property type="entry name" value="DEAD/DEAH_box_helicase_dom"/>
</dbReference>
<evidence type="ECO:0000256" key="3">
    <source>
        <dbReference type="ARBA" id="ARBA00022741"/>
    </source>
</evidence>
<proteinExistence type="inferred from homology"/>
<evidence type="ECO:0000313" key="19">
    <source>
        <dbReference type="Proteomes" id="UP000468901"/>
    </source>
</evidence>
<feature type="domain" description="Helicase C-terminal" evidence="17">
    <location>
        <begin position="466"/>
        <end position="625"/>
    </location>
</feature>
<keyword evidence="6 15" id="KW-0347">Helicase</keyword>
<dbReference type="NCBIfam" id="TIGR00643">
    <property type="entry name" value="recG"/>
    <property type="match status" value="1"/>
</dbReference>
<dbReference type="NCBIfam" id="NF008168">
    <property type="entry name" value="PRK10917.2-2"/>
    <property type="match status" value="1"/>
</dbReference>
<dbReference type="Gene3D" id="2.40.50.140">
    <property type="entry name" value="Nucleic acid-binding proteins"/>
    <property type="match status" value="1"/>
</dbReference>
<dbReference type="SMART" id="SM00487">
    <property type="entry name" value="DEXDc"/>
    <property type="match status" value="1"/>
</dbReference>
<keyword evidence="3 15" id="KW-0547">Nucleotide-binding</keyword>
<dbReference type="GO" id="GO:0005524">
    <property type="term" value="F:ATP binding"/>
    <property type="evidence" value="ECO:0007669"/>
    <property type="project" value="UniProtKB-KW"/>
</dbReference>
<keyword evidence="19" id="KW-1185">Reference proteome</keyword>
<comment type="caution">
    <text evidence="18">The sequence shown here is derived from an EMBL/GenBank/DDBJ whole genome shotgun (WGS) entry which is preliminary data.</text>
</comment>
<keyword evidence="7 15" id="KW-0067">ATP-binding</keyword>
<dbReference type="CDD" id="cd17992">
    <property type="entry name" value="DEXHc_RecG"/>
    <property type="match status" value="1"/>
</dbReference>
<dbReference type="PANTHER" id="PTHR47964">
    <property type="entry name" value="ATP-DEPENDENT DNA HELICASE HOMOLOG RECG, CHLOROPLASTIC"/>
    <property type="match status" value="1"/>
</dbReference>
<evidence type="ECO:0000256" key="6">
    <source>
        <dbReference type="ARBA" id="ARBA00022806"/>
    </source>
</evidence>
<evidence type="ECO:0000256" key="4">
    <source>
        <dbReference type="ARBA" id="ARBA00022763"/>
    </source>
</evidence>
<dbReference type="GO" id="GO:0043138">
    <property type="term" value="F:3'-5' DNA helicase activity"/>
    <property type="evidence" value="ECO:0007669"/>
    <property type="project" value="UniProtKB-EC"/>
</dbReference>
<evidence type="ECO:0000313" key="18">
    <source>
        <dbReference type="EMBL" id="KAB7739675.1"/>
    </source>
</evidence>
<dbReference type="EMBL" id="WESC01000009">
    <property type="protein sequence ID" value="KAB7739675.1"/>
    <property type="molecule type" value="Genomic_DNA"/>
</dbReference>
<evidence type="ECO:0000259" key="17">
    <source>
        <dbReference type="PROSITE" id="PS51194"/>
    </source>
</evidence>
<dbReference type="InterPro" id="IPR001650">
    <property type="entry name" value="Helicase_C-like"/>
</dbReference>
<keyword evidence="4 15" id="KW-0227">DNA damage</keyword>
<dbReference type="SUPFAM" id="SSF52540">
    <property type="entry name" value="P-loop containing nucleoside triphosphate hydrolases"/>
    <property type="match status" value="2"/>
</dbReference>
<evidence type="ECO:0000256" key="9">
    <source>
        <dbReference type="ARBA" id="ARBA00023172"/>
    </source>
</evidence>
<keyword evidence="11" id="KW-0413">Isomerase</keyword>
<dbReference type="NCBIfam" id="NF008165">
    <property type="entry name" value="PRK10917.1-3"/>
    <property type="match status" value="1"/>
</dbReference>
<reference evidence="18 19" key="1">
    <citation type="submission" date="2019-09" db="EMBL/GenBank/DDBJ databases">
        <title>Parvibaculum sedimenti sp. nov., isolated from sediment.</title>
        <authorList>
            <person name="Wang Y."/>
        </authorList>
    </citation>
    <scope>NUCLEOTIDE SEQUENCE [LARGE SCALE GENOMIC DNA]</scope>
    <source>
        <strain evidence="18 19">HXT-9</strain>
    </source>
</reference>
<dbReference type="RefSeq" id="WP_152216484.1">
    <property type="nucleotide sequence ID" value="NZ_WESC01000009.1"/>
</dbReference>
<dbReference type="AlphaFoldDB" id="A0A6N6VFR5"/>
<dbReference type="EC" id="5.6.2.4" evidence="13 15"/>
<comment type="similarity">
    <text evidence="1 15">Belongs to the helicase family. RecG subfamily.</text>
</comment>
<name>A0A6N6VFR5_9HYPH</name>
<evidence type="ECO:0000256" key="13">
    <source>
        <dbReference type="ARBA" id="ARBA00034808"/>
    </source>
</evidence>
<dbReference type="InterPro" id="IPR014001">
    <property type="entry name" value="Helicase_ATP-bd"/>
</dbReference>
<dbReference type="SMART" id="SM00490">
    <property type="entry name" value="HELICc"/>
    <property type="match status" value="1"/>
</dbReference>
<dbReference type="GO" id="GO:0003677">
    <property type="term" value="F:DNA binding"/>
    <property type="evidence" value="ECO:0007669"/>
    <property type="project" value="UniProtKB-KW"/>
</dbReference>
<dbReference type="PANTHER" id="PTHR47964:SF1">
    <property type="entry name" value="ATP-DEPENDENT DNA HELICASE HOMOLOG RECG, CHLOROPLASTIC"/>
    <property type="match status" value="1"/>
</dbReference>
<dbReference type="GO" id="GO:0006281">
    <property type="term" value="P:DNA repair"/>
    <property type="evidence" value="ECO:0007669"/>
    <property type="project" value="UniProtKB-UniRule"/>
</dbReference>
<dbReference type="GO" id="GO:0006310">
    <property type="term" value="P:DNA recombination"/>
    <property type="evidence" value="ECO:0007669"/>
    <property type="project" value="UniProtKB-UniRule"/>
</dbReference>
<dbReference type="Gene3D" id="3.40.50.300">
    <property type="entry name" value="P-loop containing nucleotide triphosphate hydrolases"/>
    <property type="match status" value="2"/>
</dbReference>
<evidence type="ECO:0000256" key="7">
    <source>
        <dbReference type="ARBA" id="ARBA00022840"/>
    </source>
</evidence>
<dbReference type="Proteomes" id="UP000468901">
    <property type="component" value="Unassembled WGS sequence"/>
</dbReference>
<dbReference type="SUPFAM" id="SSF50249">
    <property type="entry name" value="Nucleic acid-binding proteins"/>
    <property type="match status" value="1"/>
</dbReference>
<evidence type="ECO:0000256" key="15">
    <source>
        <dbReference type="RuleBase" id="RU363016"/>
    </source>
</evidence>
<dbReference type="Pfam" id="PF19833">
    <property type="entry name" value="RecG_dom3_C"/>
    <property type="match status" value="1"/>
</dbReference>
<dbReference type="InterPro" id="IPR033454">
    <property type="entry name" value="RecG_wedge"/>
</dbReference>
<dbReference type="InterPro" id="IPR045562">
    <property type="entry name" value="RecG_dom3_C"/>
</dbReference>
<keyword evidence="10 15" id="KW-0234">DNA repair</keyword>
<comment type="catalytic activity">
    <reaction evidence="12 15">
        <text>Couples ATP hydrolysis with the unwinding of duplex DNA by translocating in the 3'-5' direction.</text>
        <dbReference type="EC" id="5.6.2.4"/>
    </reaction>
</comment>
<evidence type="ECO:0000256" key="12">
    <source>
        <dbReference type="ARBA" id="ARBA00034617"/>
    </source>
</evidence>
<dbReference type="InterPro" id="IPR027417">
    <property type="entry name" value="P-loop_NTPase"/>
</dbReference>
<evidence type="ECO:0000256" key="11">
    <source>
        <dbReference type="ARBA" id="ARBA00023235"/>
    </source>
</evidence>
<evidence type="ECO:0000256" key="1">
    <source>
        <dbReference type="ARBA" id="ARBA00007504"/>
    </source>
</evidence>
<gene>
    <name evidence="18" type="primary">recG</name>
    <name evidence="18" type="ORF">F2P47_11395</name>
</gene>
<dbReference type="PROSITE" id="PS51194">
    <property type="entry name" value="HELICASE_CTER"/>
    <property type="match status" value="1"/>
</dbReference>
<dbReference type="GO" id="GO:0016787">
    <property type="term" value="F:hydrolase activity"/>
    <property type="evidence" value="ECO:0007669"/>
    <property type="project" value="UniProtKB-KW"/>
</dbReference>
<dbReference type="Pfam" id="PF00271">
    <property type="entry name" value="Helicase_C"/>
    <property type="match status" value="1"/>
</dbReference>
<comment type="catalytic activity">
    <reaction evidence="14 15">
        <text>ATP + H2O = ADP + phosphate + H(+)</text>
        <dbReference type="Rhea" id="RHEA:13065"/>
        <dbReference type="ChEBI" id="CHEBI:15377"/>
        <dbReference type="ChEBI" id="CHEBI:15378"/>
        <dbReference type="ChEBI" id="CHEBI:30616"/>
        <dbReference type="ChEBI" id="CHEBI:43474"/>
        <dbReference type="ChEBI" id="CHEBI:456216"/>
        <dbReference type="EC" id="5.6.2.4"/>
    </reaction>
</comment>
<accession>A0A6N6VFR5</accession>
<dbReference type="InterPro" id="IPR047112">
    <property type="entry name" value="RecG/Mfd"/>
</dbReference>
<evidence type="ECO:0000259" key="16">
    <source>
        <dbReference type="PROSITE" id="PS51192"/>
    </source>
</evidence>
<keyword evidence="9 15" id="KW-0233">DNA recombination</keyword>
<dbReference type="PROSITE" id="PS51192">
    <property type="entry name" value="HELICASE_ATP_BIND_1"/>
    <property type="match status" value="1"/>
</dbReference>
<dbReference type="NCBIfam" id="NF008164">
    <property type="entry name" value="PRK10917.1-2"/>
    <property type="match status" value="1"/>
</dbReference>
<evidence type="ECO:0000256" key="2">
    <source>
        <dbReference type="ARBA" id="ARBA00017846"/>
    </source>
</evidence>
<dbReference type="Pfam" id="PF00270">
    <property type="entry name" value="DEAD"/>
    <property type="match status" value="1"/>
</dbReference>
<feature type="domain" description="Helicase ATP-binding" evidence="16">
    <location>
        <begin position="285"/>
        <end position="447"/>
    </location>
</feature>
<dbReference type="InterPro" id="IPR004609">
    <property type="entry name" value="ATP-dep_DNA_helicase_RecG"/>
</dbReference>
<keyword evidence="5 15" id="KW-0378">Hydrolase</keyword>
<dbReference type="InterPro" id="IPR012340">
    <property type="entry name" value="NA-bd_OB-fold"/>
</dbReference>
<protein>
    <recommendedName>
        <fullName evidence="2 15">ATP-dependent DNA helicase RecG</fullName>
        <ecNumber evidence="13 15">5.6.2.4</ecNumber>
    </recommendedName>
</protein>
<evidence type="ECO:0000256" key="14">
    <source>
        <dbReference type="ARBA" id="ARBA00048988"/>
    </source>
</evidence>
<organism evidence="18 19">
    <name type="scientific">Parvibaculum sedimenti</name>
    <dbReference type="NCBI Taxonomy" id="2608632"/>
    <lineage>
        <taxon>Bacteria</taxon>
        <taxon>Pseudomonadati</taxon>
        <taxon>Pseudomonadota</taxon>
        <taxon>Alphaproteobacteria</taxon>
        <taxon>Hyphomicrobiales</taxon>
        <taxon>Parvibaculaceae</taxon>
        <taxon>Parvibaculum</taxon>
    </lineage>
</organism>
<dbReference type="Pfam" id="PF17191">
    <property type="entry name" value="RecG_wedge"/>
    <property type="match status" value="1"/>
</dbReference>
<evidence type="ECO:0000256" key="10">
    <source>
        <dbReference type="ARBA" id="ARBA00023204"/>
    </source>
</evidence>